<dbReference type="Proteomes" id="UP000324965">
    <property type="component" value="Unassembled WGS sequence"/>
</dbReference>
<dbReference type="AlphaFoldDB" id="A0A5B0BI04"/>
<protein>
    <submittedName>
        <fullName evidence="1">Uncharacterized protein</fullName>
    </submittedName>
</protein>
<dbReference type="RefSeq" id="WP_149509915.1">
    <property type="nucleotide sequence ID" value="NZ_VDFC01000013.1"/>
</dbReference>
<accession>A0A5B0BI04</accession>
<proteinExistence type="predicted"/>
<name>A0A5B0BI04_9ACTN</name>
<evidence type="ECO:0000313" key="1">
    <source>
        <dbReference type="EMBL" id="KAA0941834.1"/>
    </source>
</evidence>
<dbReference type="EMBL" id="VDFC01000013">
    <property type="protein sequence ID" value="KAA0941834.1"/>
    <property type="molecule type" value="Genomic_DNA"/>
</dbReference>
<organism evidence="1 2">
    <name type="scientific">Streptomyces apricus</name>
    <dbReference type="NCBI Taxonomy" id="1828112"/>
    <lineage>
        <taxon>Bacteria</taxon>
        <taxon>Bacillati</taxon>
        <taxon>Actinomycetota</taxon>
        <taxon>Actinomycetes</taxon>
        <taxon>Kitasatosporales</taxon>
        <taxon>Streptomycetaceae</taxon>
        <taxon>Streptomyces</taxon>
    </lineage>
</organism>
<gene>
    <name evidence="1" type="ORF">FGF04_04565</name>
</gene>
<keyword evidence="2" id="KW-1185">Reference proteome</keyword>
<sequence length="284" mass="31345">MDDSLSFESFLEGAKKAAHRAMDDHGRGEYDEFALHGGVAVERLAKAALVKKNPVYLLDMNKGNPDLLLYFGGHLEISPDRIRTVGAKDAIKRLRSLGVLLPSPQLDKLIELRNGTAHTTVGDEAKSLLPSLAETIGTLLKDIFLPTEQFWGRWSSAIHVAIDKHRDEVQRDVQVRIRQAKNRFEDRFGNLPSNLLEGVQAPLRDLRSEWFPAGIHKETGRPGPPMGWFPCPACGNKALAILRSQDEDTENELDIFSCTLCGLNLAGVDEYVAAGLSLPEIPST</sequence>
<evidence type="ECO:0000313" key="2">
    <source>
        <dbReference type="Proteomes" id="UP000324965"/>
    </source>
</evidence>
<reference evidence="1 2" key="1">
    <citation type="submission" date="2019-05" db="EMBL/GenBank/DDBJ databases">
        <authorList>
            <person name="Hariharan J."/>
            <person name="Choudoir M.J."/>
            <person name="Diebold P."/>
            <person name="Panke-Buisse K."/>
            <person name="Buckley D.H."/>
        </authorList>
    </citation>
    <scope>NUCLEOTIDE SEQUENCE [LARGE SCALE GENOMIC DNA]</scope>
    <source>
        <strain evidence="1 2">SUN51</strain>
    </source>
</reference>
<comment type="caution">
    <text evidence="1">The sequence shown here is derived from an EMBL/GenBank/DDBJ whole genome shotgun (WGS) entry which is preliminary data.</text>
</comment>
<dbReference type="OrthoDB" id="3873123at2"/>